<proteinExistence type="predicted"/>
<name>A0A9N9EXE5_9GLOM</name>
<comment type="caution">
    <text evidence="1">The sequence shown here is derived from an EMBL/GenBank/DDBJ whole genome shotgun (WGS) entry which is preliminary data.</text>
</comment>
<dbReference type="GO" id="GO:0005886">
    <property type="term" value="C:plasma membrane"/>
    <property type="evidence" value="ECO:0007669"/>
    <property type="project" value="InterPro"/>
</dbReference>
<evidence type="ECO:0000313" key="2">
    <source>
        <dbReference type="Proteomes" id="UP000789342"/>
    </source>
</evidence>
<dbReference type="OrthoDB" id="2128042at2759"/>
<gene>
    <name evidence="1" type="ORF">AMORRO_LOCUS11789</name>
</gene>
<dbReference type="Proteomes" id="UP000789342">
    <property type="component" value="Unassembled WGS sequence"/>
</dbReference>
<feature type="non-terminal residue" evidence="1">
    <location>
        <position position="54"/>
    </location>
</feature>
<organism evidence="1 2">
    <name type="scientific">Acaulospora morrowiae</name>
    <dbReference type="NCBI Taxonomy" id="94023"/>
    <lineage>
        <taxon>Eukaryota</taxon>
        <taxon>Fungi</taxon>
        <taxon>Fungi incertae sedis</taxon>
        <taxon>Mucoromycota</taxon>
        <taxon>Glomeromycotina</taxon>
        <taxon>Glomeromycetes</taxon>
        <taxon>Diversisporales</taxon>
        <taxon>Acaulosporaceae</taxon>
        <taxon>Acaulospora</taxon>
    </lineage>
</organism>
<dbReference type="GO" id="GO:0015079">
    <property type="term" value="F:potassium ion transmembrane transporter activity"/>
    <property type="evidence" value="ECO:0007669"/>
    <property type="project" value="InterPro"/>
</dbReference>
<dbReference type="Pfam" id="PF16944">
    <property type="entry name" value="KCH"/>
    <property type="match status" value="1"/>
</dbReference>
<dbReference type="PANTHER" id="PTHR36424">
    <property type="entry name" value="PHEROMONE-REGULATED MEMBRANE PROTEIN 6"/>
    <property type="match status" value="1"/>
</dbReference>
<accession>A0A9N9EXE5</accession>
<dbReference type="InterPro" id="IPR031606">
    <property type="entry name" value="Kch1/2"/>
</dbReference>
<dbReference type="AlphaFoldDB" id="A0A9N9EXE5"/>
<sequence length="54" mass="6477">MCFSKAKWQREEVQDHKFDFVDVDEFQNNSLLMQLKYSVVFMIVLKSVLVYIAD</sequence>
<dbReference type="EMBL" id="CAJVPV010015873">
    <property type="protein sequence ID" value="CAG8694587.1"/>
    <property type="molecule type" value="Genomic_DNA"/>
</dbReference>
<protein>
    <submittedName>
        <fullName evidence="1">11802_t:CDS:1</fullName>
    </submittedName>
</protein>
<evidence type="ECO:0000313" key="1">
    <source>
        <dbReference type="EMBL" id="CAG8694587.1"/>
    </source>
</evidence>
<dbReference type="PANTHER" id="PTHR36424:SF1">
    <property type="entry name" value="LOW AFFINITY K(+) TRANSPORTER 1-RELATED"/>
    <property type="match status" value="1"/>
</dbReference>
<keyword evidence="2" id="KW-1185">Reference proteome</keyword>
<reference evidence="1" key="1">
    <citation type="submission" date="2021-06" db="EMBL/GenBank/DDBJ databases">
        <authorList>
            <person name="Kallberg Y."/>
            <person name="Tangrot J."/>
            <person name="Rosling A."/>
        </authorList>
    </citation>
    <scope>NUCLEOTIDE SEQUENCE</scope>
    <source>
        <strain evidence="1">CL551</strain>
    </source>
</reference>